<dbReference type="InterPro" id="IPR050639">
    <property type="entry name" value="SSR_resolvase"/>
</dbReference>
<dbReference type="Gene3D" id="3.40.50.1390">
    <property type="entry name" value="Resolvase, N-terminal catalytic domain"/>
    <property type="match status" value="1"/>
</dbReference>
<dbReference type="InterPro" id="IPR006119">
    <property type="entry name" value="Resolv_N"/>
</dbReference>
<dbReference type="GO" id="GO:0003677">
    <property type="term" value="F:DNA binding"/>
    <property type="evidence" value="ECO:0007669"/>
    <property type="project" value="UniProtKB-KW"/>
</dbReference>
<dbReference type="AlphaFoldDB" id="A0A7Z7YTK6"/>
<dbReference type="CDD" id="cd03768">
    <property type="entry name" value="SR_ResInv"/>
    <property type="match status" value="1"/>
</dbReference>
<dbReference type="GO" id="GO:0000150">
    <property type="term" value="F:DNA strand exchange activity"/>
    <property type="evidence" value="ECO:0007669"/>
    <property type="project" value="InterPro"/>
</dbReference>
<dbReference type="SUPFAM" id="SSF53041">
    <property type="entry name" value="Resolvase-like"/>
    <property type="match status" value="1"/>
</dbReference>
<reference evidence="7 8" key="1">
    <citation type="journal article" date="2019" name="Sci. Transl. Med.">
        <title>Quorum sensing between bacterial species on the skin protects against epidermal injury in atopic dermatitis.</title>
        <authorList>
            <person name="Williams M.R."/>
        </authorList>
    </citation>
    <scope>NUCLEOTIDE SEQUENCE [LARGE SCALE GENOMIC DNA]</scope>
    <source>
        <strain evidence="7 8">H8</strain>
    </source>
</reference>
<name>A0A7Z7YTK6_STACP</name>
<dbReference type="InterPro" id="IPR006118">
    <property type="entry name" value="Recombinase_CS"/>
</dbReference>
<comment type="caution">
    <text evidence="7">The sequence shown here is derived from an EMBL/GenBank/DDBJ whole genome shotgun (WGS) entry which is preliminary data.</text>
</comment>
<accession>A0A7Z7YTK6</accession>
<dbReference type="InterPro" id="IPR036162">
    <property type="entry name" value="Resolvase-like_N_sf"/>
</dbReference>
<organism evidence="7 8">
    <name type="scientific">Staphylococcus capitis</name>
    <dbReference type="NCBI Taxonomy" id="29388"/>
    <lineage>
        <taxon>Bacteria</taxon>
        <taxon>Bacillati</taxon>
        <taxon>Bacillota</taxon>
        <taxon>Bacilli</taxon>
        <taxon>Bacillales</taxon>
        <taxon>Staphylococcaceae</taxon>
        <taxon>Staphylococcus</taxon>
    </lineage>
</organism>
<evidence type="ECO:0000313" key="8">
    <source>
        <dbReference type="Proteomes" id="UP000291949"/>
    </source>
</evidence>
<gene>
    <name evidence="7" type="ORF">EQ811_12200</name>
</gene>
<dbReference type="PROSITE" id="PS51736">
    <property type="entry name" value="RECOMBINASES_3"/>
    <property type="match status" value="1"/>
</dbReference>
<dbReference type="PROSITE" id="PS00397">
    <property type="entry name" value="RECOMBINASES_1"/>
    <property type="match status" value="1"/>
</dbReference>
<protein>
    <submittedName>
        <fullName evidence="7">Recombinase family protein</fullName>
    </submittedName>
</protein>
<feature type="active site" description="O-(5'-phospho-DNA)-serine intermediate" evidence="4 5">
    <location>
        <position position="9"/>
    </location>
</feature>
<dbReference type="RefSeq" id="WP_049427001.1">
    <property type="nucleotide sequence ID" value="NZ_CP134832.1"/>
</dbReference>
<evidence type="ECO:0000256" key="3">
    <source>
        <dbReference type="ARBA" id="ARBA00023172"/>
    </source>
</evidence>
<evidence type="ECO:0000259" key="6">
    <source>
        <dbReference type="PROSITE" id="PS51736"/>
    </source>
</evidence>
<dbReference type="SMART" id="SM00857">
    <property type="entry name" value="Resolvase"/>
    <property type="match status" value="1"/>
</dbReference>
<sequence length="207" mass="23857">MKFGYARVSTEEQHLENQINWLIEQGVDRKNIFVDEISGTTSPYERDGFKSLLNAKIRQGDDLYVFKLDRLGRKANVVEEMVRELLNDGIILHSKDLPDIPANDKYGMGKLLLNVMLSVLTFQAETERLYMLERQRVGIERAKKEGRYKGKKVKYSKDSDNPQGRVIYEKVVEVLKNGGTIRGTAKKYGLGMKTVQRIKNEIKRESE</sequence>
<dbReference type="GO" id="GO:0015074">
    <property type="term" value="P:DNA integration"/>
    <property type="evidence" value="ECO:0007669"/>
    <property type="project" value="UniProtKB-KW"/>
</dbReference>
<dbReference type="PANTHER" id="PTHR30461:SF2">
    <property type="entry name" value="SERINE RECOMBINASE PINE-RELATED"/>
    <property type="match status" value="1"/>
</dbReference>
<evidence type="ECO:0000256" key="2">
    <source>
        <dbReference type="ARBA" id="ARBA00023125"/>
    </source>
</evidence>
<dbReference type="Pfam" id="PF00239">
    <property type="entry name" value="Resolvase"/>
    <property type="match status" value="1"/>
</dbReference>
<keyword evidence="1" id="KW-0229">DNA integration</keyword>
<dbReference type="EMBL" id="SCHC01000014">
    <property type="protein sequence ID" value="TBW75022.1"/>
    <property type="molecule type" value="Genomic_DNA"/>
</dbReference>
<evidence type="ECO:0000313" key="7">
    <source>
        <dbReference type="EMBL" id="TBW75022.1"/>
    </source>
</evidence>
<dbReference type="Proteomes" id="UP000291949">
    <property type="component" value="Unassembled WGS sequence"/>
</dbReference>
<keyword evidence="2" id="KW-0238">DNA-binding</keyword>
<evidence type="ECO:0000256" key="1">
    <source>
        <dbReference type="ARBA" id="ARBA00022908"/>
    </source>
</evidence>
<keyword evidence="3" id="KW-0233">DNA recombination</keyword>
<evidence type="ECO:0000256" key="5">
    <source>
        <dbReference type="PROSITE-ProRule" id="PRU10137"/>
    </source>
</evidence>
<feature type="domain" description="Resolvase/invertase-type recombinase catalytic" evidence="6">
    <location>
        <begin position="1"/>
        <end position="146"/>
    </location>
</feature>
<evidence type="ECO:0000256" key="4">
    <source>
        <dbReference type="PIRSR" id="PIRSR606118-50"/>
    </source>
</evidence>
<proteinExistence type="predicted"/>
<dbReference type="Gene3D" id="1.10.10.60">
    <property type="entry name" value="Homeodomain-like"/>
    <property type="match status" value="1"/>
</dbReference>
<dbReference type="PANTHER" id="PTHR30461">
    <property type="entry name" value="DNA-INVERTASE FROM LAMBDOID PROPHAGE"/>
    <property type="match status" value="1"/>
</dbReference>